<name>A0ABS2QWC3_9BACI</name>
<comment type="caution">
    <text evidence="1">The sequence shown here is derived from an EMBL/GenBank/DDBJ whole genome shotgun (WGS) entry which is preliminary data.</text>
</comment>
<accession>A0ABS2QWC3</accession>
<dbReference type="EMBL" id="JAFBFC010000004">
    <property type="protein sequence ID" value="MBM7703780.1"/>
    <property type="molecule type" value="Genomic_DNA"/>
</dbReference>
<reference evidence="1 2" key="1">
    <citation type="submission" date="2021-01" db="EMBL/GenBank/DDBJ databases">
        <title>Genomic Encyclopedia of Type Strains, Phase IV (KMG-IV): sequencing the most valuable type-strain genomes for metagenomic binning, comparative biology and taxonomic classification.</title>
        <authorList>
            <person name="Goeker M."/>
        </authorList>
    </citation>
    <scope>NUCLEOTIDE SEQUENCE [LARGE SCALE GENOMIC DNA]</scope>
    <source>
        <strain evidence="1 2">DSM 104297</strain>
    </source>
</reference>
<gene>
    <name evidence="1" type="ORF">JOC83_002629</name>
</gene>
<keyword evidence="2" id="KW-1185">Reference proteome</keyword>
<organism evidence="1 2">
    <name type="scientific">Priestia iocasae</name>
    <dbReference type="NCBI Taxonomy" id="2291674"/>
    <lineage>
        <taxon>Bacteria</taxon>
        <taxon>Bacillati</taxon>
        <taxon>Bacillota</taxon>
        <taxon>Bacilli</taxon>
        <taxon>Bacillales</taxon>
        <taxon>Bacillaceae</taxon>
        <taxon>Priestia</taxon>
    </lineage>
</organism>
<evidence type="ECO:0008006" key="3">
    <source>
        <dbReference type="Google" id="ProtNLM"/>
    </source>
</evidence>
<protein>
    <recommendedName>
        <fullName evidence="3">FbpB family small basic protein</fullName>
    </recommendedName>
</protein>
<sequence length="47" mass="5713">MRKLRKRTFEELVQENKRQLLEDRDALEAIEGRIEKRLEARMLEAAE</sequence>
<evidence type="ECO:0000313" key="2">
    <source>
        <dbReference type="Proteomes" id="UP000809829"/>
    </source>
</evidence>
<proteinExistence type="predicted"/>
<dbReference type="RefSeq" id="WP_110113314.1">
    <property type="nucleotide sequence ID" value="NZ_JAFBFC010000004.1"/>
</dbReference>
<dbReference type="Proteomes" id="UP000809829">
    <property type="component" value="Unassembled WGS sequence"/>
</dbReference>
<dbReference type="Pfam" id="PF13040">
    <property type="entry name" value="Fur_reg_FbpB"/>
    <property type="match status" value="1"/>
</dbReference>
<dbReference type="InterPro" id="IPR025004">
    <property type="entry name" value="SenN/SenS"/>
</dbReference>
<evidence type="ECO:0000313" key="1">
    <source>
        <dbReference type="EMBL" id="MBM7703780.1"/>
    </source>
</evidence>